<feature type="chain" id="PRO_5032597379" evidence="2">
    <location>
        <begin position="24"/>
        <end position="207"/>
    </location>
</feature>
<dbReference type="Proteomes" id="UP000663828">
    <property type="component" value="Unassembled WGS sequence"/>
</dbReference>
<proteinExistence type="predicted"/>
<protein>
    <submittedName>
        <fullName evidence="3">Uncharacterized protein</fullName>
    </submittedName>
</protein>
<gene>
    <name evidence="3" type="ORF">XAT740_LOCUS19707</name>
</gene>
<dbReference type="EMBL" id="CAJNOR010001352">
    <property type="protein sequence ID" value="CAF1127233.1"/>
    <property type="molecule type" value="Genomic_DNA"/>
</dbReference>
<organism evidence="3 4">
    <name type="scientific">Adineta ricciae</name>
    <name type="common">Rotifer</name>
    <dbReference type="NCBI Taxonomy" id="249248"/>
    <lineage>
        <taxon>Eukaryota</taxon>
        <taxon>Metazoa</taxon>
        <taxon>Spiralia</taxon>
        <taxon>Gnathifera</taxon>
        <taxon>Rotifera</taxon>
        <taxon>Eurotatoria</taxon>
        <taxon>Bdelloidea</taxon>
        <taxon>Adinetida</taxon>
        <taxon>Adinetidae</taxon>
        <taxon>Adineta</taxon>
    </lineage>
</organism>
<evidence type="ECO:0000313" key="4">
    <source>
        <dbReference type="Proteomes" id="UP000663828"/>
    </source>
</evidence>
<feature type="region of interest" description="Disordered" evidence="1">
    <location>
        <begin position="91"/>
        <end position="187"/>
    </location>
</feature>
<dbReference type="AlphaFoldDB" id="A0A814R369"/>
<feature type="compositionally biased region" description="Low complexity" evidence="1">
    <location>
        <begin position="91"/>
        <end position="184"/>
    </location>
</feature>
<accession>A0A814R369</accession>
<reference evidence="3" key="1">
    <citation type="submission" date="2021-02" db="EMBL/GenBank/DDBJ databases">
        <authorList>
            <person name="Nowell W R."/>
        </authorList>
    </citation>
    <scope>NUCLEOTIDE SEQUENCE</scope>
</reference>
<comment type="caution">
    <text evidence="3">The sequence shown here is derived from an EMBL/GenBank/DDBJ whole genome shotgun (WGS) entry which is preliminary data.</text>
</comment>
<evidence type="ECO:0000256" key="1">
    <source>
        <dbReference type="SAM" id="MobiDB-lite"/>
    </source>
</evidence>
<feature type="signal peptide" evidence="2">
    <location>
        <begin position="1"/>
        <end position="23"/>
    </location>
</feature>
<evidence type="ECO:0000313" key="3">
    <source>
        <dbReference type="EMBL" id="CAF1127233.1"/>
    </source>
</evidence>
<keyword evidence="2" id="KW-0732">Signal</keyword>
<name>A0A814R369_ADIRI</name>
<sequence length="207" mass="21208">MNLRYILLFAGVMATMYVPNVDAYGICTCLCCNGAACQPRPVGSVQVESCAELNCYNACTQKYPTACDKSATGEISTPCQDFTTTIISTTVTSTSTPSTTPSTTSTTTTTVSTTSTTPSTPWPTSTTSTTPKTSVTTSTGNITITASTTTTTLSTGSSSSSVSTPTHSSTSTSSSTKVSSTTHSGAPNVRESSLMIVLLLSAIASIF</sequence>
<evidence type="ECO:0000256" key="2">
    <source>
        <dbReference type="SAM" id="SignalP"/>
    </source>
</evidence>
<keyword evidence="4" id="KW-1185">Reference proteome</keyword>